<evidence type="ECO:0000256" key="8">
    <source>
        <dbReference type="HAMAP-Rule" id="MF_00316"/>
    </source>
</evidence>
<evidence type="ECO:0000256" key="7">
    <source>
        <dbReference type="ARBA" id="ARBA00023150"/>
    </source>
</evidence>
<dbReference type="AlphaFoldDB" id="A0A401HRS1"/>
<protein>
    <recommendedName>
        <fullName evidence="8">Probable molybdenum cofactor guanylyltransferase</fullName>
        <shortName evidence="8">MoCo guanylyltransferase</shortName>
        <ecNumber evidence="8">2.7.7.77</ecNumber>
    </recommendedName>
    <alternativeName>
        <fullName evidence="8">GTP:molybdopterin guanylyltransferase</fullName>
    </alternativeName>
    <alternativeName>
        <fullName evidence="8">Mo-MPT guanylyltransferase</fullName>
    </alternativeName>
    <alternativeName>
        <fullName evidence="8">Molybdopterin guanylyltransferase</fullName>
    </alternativeName>
    <alternativeName>
        <fullName evidence="8">Molybdopterin-guanine dinucleotide synthase</fullName>
        <shortName evidence="8">MGD synthase</shortName>
    </alternativeName>
</protein>
<evidence type="ECO:0000256" key="5">
    <source>
        <dbReference type="ARBA" id="ARBA00022842"/>
    </source>
</evidence>
<comment type="similarity">
    <text evidence="8">Belongs to the MobA family.</text>
</comment>
<dbReference type="HAMAP" id="MF_00316">
    <property type="entry name" value="MobA"/>
    <property type="match status" value="1"/>
</dbReference>
<dbReference type="EMBL" id="BFAX01000005">
    <property type="protein sequence ID" value="GBF36949.1"/>
    <property type="molecule type" value="Genomic_DNA"/>
</dbReference>
<feature type="binding site" evidence="8">
    <location>
        <begin position="8"/>
        <end position="10"/>
    </location>
    <ligand>
        <name>GTP</name>
        <dbReference type="ChEBI" id="CHEBI:37565"/>
    </ligand>
</feature>
<dbReference type="RefSeq" id="WP_131007781.1">
    <property type="nucleotide sequence ID" value="NZ_BFAX01000005.1"/>
</dbReference>
<keyword evidence="1 8" id="KW-0963">Cytoplasm</keyword>
<comment type="subcellular location">
    <subcellularLocation>
        <location evidence="8">Cytoplasm</location>
    </subcellularLocation>
</comment>
<comment type="caution">
    <text evidence="8">Lacks conserved residue(s) required for the propagation of feature annotation.</text>
</comment>
<feature type="binding site" evidence="8">
    <location>
        <position position="77"/>
    </location>
    <ligand>
        <name>GTP</name>
        <dbReference type="ChEBI" id="CHEBI:37565"/>
    </ligand>
</feature>
<keyword evidence="10" id="KW-0548">Nucleotidyltransferase</keyword>
<dbReference type="PANTHER" id="PTHR19136:SF81">
    <property type="entry name" value="MOLYBDENUM COFACTOR GUANYLYLTRANSFERASE"/>
    <property type="match status" value="1"/>
</dbReference>
<dbReference type="InterPro" id="IPR029044">
    <property type="entry name" value="Nucleotide-diphossugar_trans"/>
</dbReference>
<keyword evidence="6 8" id="KW-0342">GTP-binding</keyword>
<dbReference type="EC" id="2.7.7.77" evidence="8"/>
<comment type="catalytic activity">
    <reaction evidence="8">
        <text>Mo-molybdopterin + GTP + H(+) = Mo-molybdopterin guanine dinucleotide + diphosphate</text>
        <dbReference type="Rhea" id="RHEA:34243"/>
        <dbReference type="ChEBI" id="CHEBI:15378"/>
        <dbReference type="ChEBI" id="CHEBI:33019"/>
        <dbReference type="ChEBI" id="CHEBI:37565"/>
        <dbReference type="ChEBI" id="CHEBI:71302"/>
        <dbReference type="ChEBI" id="CHEBI:71310"/>
        <dbReference type="EC" id="2.7.7.77"/>
    </reaction>
</comment>
<accession>A0A401HRS1</accession>
<evidence type="ECO:0000256" key="3">
    <source>
        <dbReference type="ARBA" id="ARBA00022723"/>
    </source>
</evidence>
<proteinExistence type="inferred from homology"/>
<keyword evidence="11" id="KW-1185">Reference proteome</keyword>
<keyword evidence="5 8" id="KW-0460">Magnesium</keyword>
<evidence type="ECO:0000313" key="11">
    <source>
        <dbReference type="Proteomes" id="UP000290527"/>
    </source>
</evidence>
<comment type="cofactor">
    <cofactor evidence="8">
        <name>Mg(2+)</name>
        <dbReference type="ChEBI" id="CHEBI:18420"/>
    </cofactor>
</comment>
<organism evidence="10 11">
    <name type="scientific">Methanofervidicoccus abyssi</name>
    <dbReference type="NCBI Taxonomy" id="2082189"/>
    <lineage>
        <taxon>Archaea</taxon>
        <taxon>Methanobacteriati</taxon>
        <taxon>Methanobacteriota</taxon>
        <taxon>Methanomada group</taxon>
        <taxon>Methanococci</taxon>
        <taxon>Methanococcales</taxon>
        <taxon>Methanofervidicoccus</taxon>
    </lineage>
</organism>
<dbReference type="PANTHER" id="PTHR19136">
    <property type="entry name" value="MOLYBDENUM COFACTOR GUANYLYLTRANSFERASE"/>
    <property type="match status" value="1"/>
</dbReference>
<dbReference type="GO" id="GO:0006777">
    <property type="term" value="P:Mo-molybdopterin cofactor biosynthetic process"/>
    <property type="evidence" value="ECO:0007669"/>
    <property type="project" value="UniProtKB-KW"/>
</dbReference>
<dbReference type="GO" id="GO:0046872">
    <property type="term" value="F:metal ion binding"/>
    <property type="evidence" value="ECO:0007669"/>
    <property type="project" value="UniProtKB-KW"/>
</dbReference>
<dbReference type="InterPro" id="IPR025877">
    <property type="entry name" value="MobA-like_NTP_Trfase"/>
</dbReference>
<dbReference type="Pfam" id="PF12804">
    <property type="entry name" value="NTP_transf_3"/>
    <property type="match status" value="1"/>
</dbReference>
<dbReference type="CDD" id="cd02503">
    <property type="entry name" value="MobA"/>
    <property type="match status" value="1"/>
</dbReference>
<dbReference type="GO" id="GO:0005737">
    <property type="term" value="C:cytoplasm"/>
    <property type="evidence" value="ECO:0007669"/>
    <property type="project" value="UniProtKB-SubCell"/>
</dbReference>
<feature type="binding site" evidence="8">
    <location>
        <position position="106"/>
    </location>
    <ligand>
        <name>GTP</name>
        <dbReference type="ChEBI" id="CHEBI:37565"/>
    </ligand>
</feature>
<evidence type="ECO:0000313" key="10">
    <source>
        <dbReference type="EMBL" id="GBF36949.1"/>
    </source>
</evidence>
<keyword evidence="2 8" id="KW-0808">Transferase</keyword>
<evidence type="ECO:0000256" key="4">
    <source>
        <dbReference type="ARBA" id="ARBA00022741"/>
    </source>
</evidence>
<dbReference type="Gene3D" id="3.90.550.10">
    <property type="entry name" value="Spore Coat Polysaccharide Biosynthesis Protein SpsA, Chain A"/>
    <property type="match status" value="1"/>
</dbReference>
<comment type="domain">
    <text evidence="8">The N-terminal domain determines nucleotide recognition and specific binding, while the C-terminal domain determines the specific binding to the target protein.</text>
</comment>
<reference evidence="10 11" key="1">
    <citation type="journal article" date="2019" name="Int. J. Syst. Evol. Microbiol.">
        <title>Methanofervidicoccus abyssi gen. nov., sp. nov., a hydrogenotrophic methanogen, isolated from a hydrothermal vent chimney in the Mid-Cayman Spreading Center, the Caribbean Sea.</title>
        <authorList>
            <person name="Sakai S."/>
            <person name="Takaki Y."/>
            <person name="Miyazaki M."/>
            <person name="Ogawara M."/>
            <person name="Yanagawa K."/>
            <person name="Miyazaki J."/>
            <person name="Takai K."/>
        </authorList>
    </citation>
    <scope>NUCLEOTIDE SEQUENCE [LARGE SCALE GENOMIC DNA]</scope>
    <source>
        <strain evidence="10 11">HHB</strain>
    </source>
</reference>
<sequence length="214" mass="24890">MKISAIVLSGGNAERLGGEKPFRRWKESYLIESTIRVLVEMKIPFVLVFKNIRYLDSDHIDKIVYLLKKYRQTVTWDVIYNRGPTVGILSGMRITEGDWILVLPCDTPFINRESLENLLKYIDTAESKGYNCIVPKHENGYIEPLFSLYKRSSLNTLEKLVKEITVRNKGIPIRELIQRLNPLYVSSKDIDRSKRVFININTFEDLKNYDSSLP</sequence>
<dbReference type="GO" id="GO:0005525">
    <property type="term" value="F:GTP binding"/>
    <property type="evidence" value="ECO:0007669"/>
    <property type="project" value="UniProtKB-UniRule"/>
</dbReference>
<dbReference type="InterPro" id="IPR013482">
    <property type="entry name" value="Molybde_CF_guanTrfase"/>
</dbReference>
<feature type="domain" description="MobA-like NTP transferase" evidence="9">
    <location>
        <begin position="5"/>
        <end position="163"/>
    </location>
</feature>
<comment type="function">
    <text evidence="8">Transfers a GMP moiety from GTP to Mo-molybdopterin (Mo-MPT) cofactor (Moco or molybdenum cofactor) to form Mo-molybdopterin guanine dinucleotide (Mo-MGD) cofactor.</text>
</comment>
<keyword evidence="4 8" id="KW-0547">Nucleotide-binding</keyword>
<dbReference type="OrthoDB" id="28434at2157"/>
<dbReference type="GO" id="GO:0061603">
    <property type="term" value="F:molybdenum cofactor guanylyltransferase activity"/>
    <property type="evidence" value="ECO:0007669"/>
    <property type="project" value="UniProtKB-EC"/>
</dbReference>
<evidence type="ECO:0000259" key="9">
    <source>
        <dbReference type="Pfam" id="PF12804"/>
    </source>
</evidence>
<evidence type="ECO:0000256" key="6">
    <source>
        <dbReference type="ARBA" id="ARBA00023134"/>
    </source>
</evidence>
<name>A0A401HRS1_9EURY</name>
<keyword evidence="7 8" id="KW-0501">Molybdenum cofactor biosynthesis</keyword>
<keyword evidence="3 8" id="KW-0479">Metal-binding</keyword>
<comment type="caution">
    <text evidence="10">The sequence shown here is derived from an EMBL/GenBank/DDBJ whole genome shotgun (WGS) entry which is preliminary data.</text>
</comment>
<evidence type="ECO:0000256" key="1">
    <source>
        <dbReference type="ARBA" id="ARBA00022490"/>
    </source>
</evidence>
<dbReference type="SUPFAM" id="SSF53448">
    <property type="entry name" value="Nucleotide-diphospho-sugar transferases"/>
    <property type="match status" value="1"/>
</dbReference>
<feature type="binding site" evidence="8">
    <location>
        <position position="20"/>
    </location>
    <ligand>
        <name>GTP</name>
        <dbReference type="ChEBI" id="CHEBI:37565"/>
    </ligand>
</feature>
<dbReference type="Proteomes" id="UP000290527">
    <property type="component" value="Unassembled WGS sequence"/>
</dbReference>
<gene>
    <name evidence="8" type="primary">mobA</name>
    <name evidence="10" type="ORF">MHHB_P1179</name>
</gene>
<feature type="binding site" evidence="8">
    <location>
        <position position="106"/>
    </location>
    <ligand>
        <name>Mg(2+)</name>
        <dbReference type="ChEBI" id="CHEBI:18420"/>
    </ligand>
</feature>
<evidence type="ECO:0000256" key="2">
    <source>
        <dbReference type="ARBA" id="ARBA00022679"/>
    </source>
</evidence>